<dbReference type="EMBL" id="JAGTXO010000013">
    <property type="protein sequence ID" value="KAG8464301.1"/>
    <property type="molecule type" value="Genomic_DNA"/>
</dbReference>
<evidence type="ECO:0000313" key="2">
    <source>
        <dbReference type="EMBL" id="KAG8464301.1"/>
    </source>
</evidence>
<feature type="signal peptide" evidence="1">
    <location>
        <begin position="1"/>
        <end position="19"/>
    </location>
</feature>
<keyword evidence="3" id="KW-1185">Reference proteome</keyword>
<dbReference type="PANTHER" id="PTHR31032:SF1">
    <property type="entry name" value="PGR5-LIKE PROTEIN 1B, CHLOROPLASTIC"/>
    <property type="match status" value="1"/>
</dbReference>
<reference evidence="2" key="1">
    <citation type="submission" date="2021-05" db="EMBL/GenBank/DDBJ databases">
        <title>The genome of the haptophyte Pavlova lutheri (Diacronema luteri, Pavlovales) - a model for lipid biosynthesis in eukaryotic algae.</title>
        <authorList>
            <person name="Hulatt C.J."/>
            <person name="Posewitz M.C."/>
        </authorList>
    </citation>
    <scope>NUCLEOTIDE SEQUENCE</scope>
    <source>
        <strain evidence="2">NIVA-4/92</strain>
    </source>
</reference>
<dbReference type="OMA" id="TWFIVLP"/>
<proteinExistence type="predicted"/>
<dbReference type="PANTHER" id="PTHR31032">
    <property type="entry name" value="PGR5-LIKE PROTEIN 1B, CHLOROPLASTIC"/>
    <property type="match status" value="1"/>
</dbReference>
<keyword evidence="1" id="KW-0732">Signal</keyword>
<dbReference type="GO" id="GO:0009535">
    <property type="term" value="C:chloroplast thylakoid membrane"/>
    <property type="evidence" value="ECO:0007669"/>
    <property type="project" value="InterPro"/>
</dbReference>
<gene>
    <name evidence="2" type="ORF">KFE25_003364</name>
</gene>
<protein>
    <submittedName>
        <fullName evidence="2">Uncharacterized protein</fullName>
    </submittedName>
</protein>
<dbReference type="OrthoDB" id="38589at2759"/>
<dbReference type="InterPro" id="IPR039987">
    <property type="entry name" value="PGRL1"/>
</dbReference>
<sequence>MLLIAGILLGAHAFGGARPRVVAPARGVAASRVRCTTRMSTELDQAVDAGAGTRTFSPERSEKLPLPAKERLWLESIAAYYNDEKPLLSDEDYARLKLDLEFEASKYVTMSAEELKFVIASSRYREGKPIMSDVEYDTLRKKLKNQNSAAAIHEAPTCRVDTGVCKSDAVPDQGKNAVLYLPGTVAATVLWTEALYWTQRMDPLIAAILGSPLIYLIARLITEKILFQNPLIVSATCPNCQSVINLYFGDVLGVDNQNVQQTEHDCPVCKTKLRGSRDTMIVQTVEEKRPAK</sequence>
<dbReference type="AlphaFoldDB" id="A0A8J6CAP5"/>
<comment type="caution">
    <text evidence="2">The sequence shown here is derived from an EMBL/GenBank/DDBJ whole genome shotgun (WGS) entry which is preliminary data.</text>
</comment>
<feature type="chain" id="PRO_5035284837" evidence="1">
    <location>
        <begin position="20"/>
        <end position="292"/>
    </location>
</feature>
<dbReference type="GO" id="GO:0009773">
    <property type="term" value="P:photosynthetic electron transport in photosystem I"/>
    <property type="evidence" value="ECO:0007669"/>
    <property type="project" value="InterPro"/>
</dbReference>
<name>A0A8J6CAP5_DIALT</name>
<dbReference type="Proteomes" id="UP000751190">
    <property type="component" value="Unassembled WGS sequence"/>
</dbReference>
<accession>A0A8J6CAP5</accession>
<evidence type="ECO:0000313" key="3">
    <source>
        <dbReference type="Proteomes" id="UP000751190"/>
    </source>
</evidence>
<evidence type="ECO:0000256" key="1">
    <source>
        <dbReference type="SAM" id="SignalP"/>
    </source>
</evidence>
<dbReference type="GO" id="GO:0016730">
    <property type="term" value="F:oxidoreductase activity, acting on iron-sulfur proteins as donors"/>
    <property type="evidence" value="ECO:0007669"/>
    <property type="project" value="InterPro"/>
</dbReference>
<organism evidence="2 3">
    <name type="scientific">Diacronema lutheri</name>
    <name type="common">Unicellular marine alga</name>
    <name type="synonym">Monochrysis lutheri</name>
    <dbReference type="NCBI Taxonomy" id="2081491"/>
    <lineage>
        <taxon>Eukaryota</taxon>
        <taxon>Haptista</taxon>
        <taxon>Haptophyta</taxon>
        <taxon>Pavlovophyceae</taxon>
        <taxon>Pavlovales</taxon>
        <taxon>Pavlovaceae</taxon>
        <taxon>Diacronema</taxon>
    </lineage>
</organism>